<evidence type="ECO:0000313" key="2">
    <source>
        <dbReference type="EMBL" id="KFO37853.1"/>
    </source>
</evidence>
<proteinExistence type="predicted"/>
<evidence type="ECO:0000256" key="1">
    <source>
        <dbReference type="SAM" id="MobiDB-lite"/>
    </source>
</evidence>
<reference evidence="2 3" key="1">
    <citation type="submission" date="2013-11" db="EMBL/GenBank/DDBJ databases">
        <title>The Damaraland mole rat (Fukomys damarensis) genome and evolution of African mole rats.</title>
        <authorList>
            <person name="Gladyshev V.N."/>
            <person name="Fang X."/>
        </authorList>
    </citation>
    <scope>NUCLEOTIDE SEQUENCE [LARGE SCALE GENOMIC DNA]</scope>
    <source>
        <tissue evidence="2">Liver</tissue>
    </source>
</reference>
<evidence type="ECO:0000313" key="3">
    <source>
        <dbReference type="Proteomes" id="UP000028990"/>
    </source>
</evidence>
<dbReference type="AlphaFoldDB" id="A0A091E547"/>
<protein>
    <submittedName>
        <fullName evidence="2">Uncharacterized protein</fullName>
    </submittedName>
</protein>
<accession>A0A091E547</accession>
<feature type="region of interest" description="Disordered" evidence="1">
    <location>
        <begin position="1"/>
        <end position="20"/>
    </location>
</feature>
<keyword evidence="3" id="KW-1185">Reference proteome</keyword>
<organism evidence="2 3">
    <name type="scientific">Fukomys damarensis</name>
    <name type="common">Damaraland mole rat</name>
    <name type="synonym">Cryptomys damarensis</name>
    <dbReference type="NCBI Taxonomy" id="885580"/>
    <lineage>
        <taxon>Eukaryota</taxon>
        <taxon>Metazoa</taxon>
        <taxon>Chordata</taxon>
        <taxon>Craniata</taxon>
        <taxon>Vertebrata</taxon>
        <taxon>Euteleostomi</taxon>
        <taxon>Mammalia</taxon>
        <taxon>Eutheria</taxon>
        <taxon>Euarchontoglires</taxon>
        <taxon>Glires</taxon>
        <taxon>Rodentia</taxon>
        <taxon>Hystricomorpha</taxon>
        <taxon>Bathyergidae</taxon>
        <taxon>Fukomys</taxon>
    </lineage>
</organism>
<dbReference type="Proteomes" id="UP000028990">
    <property type="component" value="Unassembled WGS sequence"/>
</dbReference>
<sequence length="93" mass="10130">MVAWDGAGPGGGVARKAAPAQREFSCRTLRGRYASGQRGVRALASASWRPAQPRRGQVRPTLVRSTPLVLQERPGRHRALKLCFLYGARGLHP</sequence>
<dbReference type="EMBL" id="KN120694">
    <property type="protein sequence ID" value="KFO37853.1"/>
    <property type="molecule type" value="Genomic_DNA"/>
</dbReference>
<name>A0A091E547_FUKDA</name>
<gene>
    <name evidence="2" type="ORF">H920_00730</name>
</gene>